<evidence type="ECO:0000256" key="1">
    <source>
        <dbReference type="ARBA" id="ARBA00004141"/>
    </source>
</evidence>
<dbReference type="SUPFAM" id="SSF103481">
    <property type="entry name" value="Multidrug resistance efflux transporter EmrE"/>
    <property type="match status" value="1"/>
</dbReference>
<dbReference type="Proteomes" id="UP001152484">
    <property type="component" value="Unassembled WGS sequence"/>
</dbReference>
<reference evidence="8" key="1">
    <citation type="submission" date="2022-07" db="EMBL/GenBank/DDBJ databases">
        <authorList>
            <person name="Macas J."/>
            <person name="Novak P."/>
            <person name="Neumann P."/>
        </authorList>
    </citation>
    <scope>NUCLEOTIDE SEQUENCE</scope>
</reference>
<dbReference type="PANTHER" id="PTHR31218">
    <property type="entry name" value="WAT1-RELATED PROTEIN"/>
    <property type="match status" value="1"/>
</dbReference>
<comment type="similarity">
    <text evidence="2 6">Belongs to the drug/metabolite transporter (DMT) superfamily. Plant drug/metabolite exporter (P-DME) (TC 2.A.7.4) family.</text>
</comment>
<gene>
    <name evidence="8" type="ORF">CEURO_LOCUS19047</name>
</gene>
<evidence type="ECO:0000313" key="9">
    <source>
        <dbReference type="Proteomes" id="UP001152484"/>
    </source>
</evidence>
<evidence type="ECO:0000259" key="7">
    <source>
        <dbReference type="Pfam" id="PF00892"/>
    </source>
</evidence>
<comment type="subcellular location">
    <subcellularLocation>
        <location evidence="1 6">Membrane</location>
        <topology evidence="1 6">Multi-pass membrane protein</topology>
    </subcellularLocation>
</comment>
<protein>
    <recommendedName>
        <fullName evidence="6">WAT1-related protein</fullName>
    </recommendedName>
</protein>
<dbReference type="Pfam" id="PF00892">
    <property type="entry name" value="EamA"/>
    <property type="match status" value="1"/>
</dbReference>
<dbReference type="AlphaFoldDB" id="A0A9P0ZU99"/>
<keyword evidence="4 6" id="KW-1133">Transmembrane helix</keyword>
<evidence type="ECO:0000313" key="8">
    <source>
        <dbReference type="EMBL" id="CAH9111009.1"/>
    </source>
</evidence>
<evidence type="ECO:0000256" key="6">
    <source>
        <dbReference type="RuleBase" id="RU363077"/>
    </source>
</evidence>
<keyword evidence="5 6" id="KW-0472">Membrane</keyword>
<evidence type="ECO:0000256" key="3">
    <source>
        <dbReference type="ARBA" id="ARBA00022692"/>
    </source>
</evidence>
<keyword evidence="3 6" id="KW-0812">Transmembrane</keyword>
<comment type="caution">
    <text evidence="6">Lacks conserved residue(s) required for the propagation of feature annotation.</text>
</comment>
<comment type="caution">
    <text evidence="8">The sequence shown here is derived from an EMBL/GenBank/DDBJ whole genome shotgun (WGS) entry which is preliminary data.</text>
</comment>
<feature type="transmembrane region" description="Helical" evidence="6">
    <location>
        <begin position="83"/>
        <end position="100"/>
    </location>
</feature>
<sequence>MATLQCMVIGLCIDRRMTSWKLGWNLQLITIFYSGALATAATFCLMCWAMPKMGPTYPSMFNPLSLILVAMIEAFFFRAPVYLGSLIGMVLIIVGVYSFLCGKRVNKSSNPATTIHPVVHSGDGSRISP</sequence>
<organism evidence="8 9">
    <name type="scientific">Cuscuta europaea</name>
    <name type="common">European dodder</name>
    <dbReference type="NCBI Taxonomy" id="41803"/>
    <lineage>
        <taxon>Eukaryota</taxon>
        <taxon>Viridiplantae</taxon>
        <taxon>Streptophyta</taxon>
        <taxon>Embryophyta</taxon>
        <taxon>Tracheophyta</taxon>
        <taxon>Spermatophyta</taxon>
        <taxon>Magnoliopsida</taxon>
        <taxon>eudicotyledons</taxon>
        <taxon>Gunneridae</taxon>
        <taxon>Pentapetalae</taxon>
        <taxon>asterids</taxon>
        <taxon>lamiids</taxon>
        <taxon>Solanales</taxon>
        <taxon>Convolvulaceae</taxon>
        <taxon>Cuscuteae</taxon>
        <taxon>Cuscuta</taxon>
        <taxon>Cuscuta subgen. Cuscuta</taxon>
    </lineage>
</organism>
<accession>A0A9P0ZU99</accession>
<dbReference type="GO" id="GO:0022857">
    <property type="term" value="F:transmembrane transporter activity"/>
    <property type="evidence" value="ECO:0007669"/>
    <property type="project" value="InterPro"/>
</dbReference>
<feature type="transmembrane region" description="Helical" evidence="6">
    <location>
        <begin position="26"/>
        <end position="48"/>
    </location>
</feature>
<evidence type="ECO:0000256" key="5">
    <source>
        <dbReference type="ARBA" id="ARBA00023136"/>
    </source>
</evidence>
<evidence type="ECO:0000256" key="2">
    <source>
        <dbReference type="ARBA" id="ARBA00007635"/>
    </source>
</evidence>
<dbReference type="OrthoDB" id="670984at2759"/>
<dbReference type="InterPro" id="IPR000620">
    <property type="entry name" value="EamA_dom"/>
</dbReference>
<feature type="transmembrane region" description="Helical" evidence="6">
    <location>
        <begin position="60"/>
        <end position="77"/>
    </location>
</feature>
<keyword evidence="9" id="KW-1185">Reference proteome</keyword>
<dbReference type="InterPro" id="IPR030184">
    <property type="entry name" value="WAT1-related"/>
</dbReference>
<dbReference type="GO" id="GO:0016020">
    <property type="term" value="C:membrane"/>
    <property type="evidence" value="ECO:0007669"/>
    <property type="project" value="UniProtKB-SubCell"/>
</dbReference>
<dbReference type="InterPro" id="IPR037185">
    <property type="entry name" value="EmrE-like"/>
</dbReference>
<proteinExistence type="inferred from homology"/>
<name>A0A9P0ZU99_CUSEU</name>
<dbReference type="EMBL" id="CAMAPE010000054">
    <property type="protein sequence ID" value="CAH9111009.1"/>
    <property type="molecule type" value="Genomic_DNA"/>
</dbReference>
<feature type="domain" description="EamA" evidence="7">
    <location>
        <begin position="7"/>
        <end position="98"/>
    </location>
</feature>
<dbReference type="Gene3D" id="1.10.3730.20">
    <property type="match status" value="1"/>
</dbReference>
<evidence type="ECO:0000256" key="4">
    <source>
        <dbReference type="ARBA" id="ARBA00022989"/>
    </source>
</evidence>